<evidence type="ECO:0000313" key="1">
    <source>
        <dbReference type="EMBL" id="GBP92277.1"/>
    </source>
</evidence>
<name>A0A4C2A070_EUMVA</name>
<dbReference type="AlphaFoldDB" id="A0A4C2A070"/>
<proteinExistence type="predicted"/>
<dbReference type="EMBL" id="BGZK01002257">
    <property type="protein sequence ID" value="GBP92277.1"/>
    <property type="molecule type" value="Genomic_DNA"/>
</dbReference>
<comment type="caution">
    <text evidence="1">The sequence shown here is derived from an EMBL/GenBank/DDBJ whole genome shotgun (WGS) entry which is preliminary data.</text>
</comment>
<reference evidence="1 2" key="1">
    <citation type="journal article" date="2019" name="Commun. Biol.">
        <title>The bagworm genome reveals a unique fibroin gene that provides high tensile strength.</title>
        <authorList>
            <person name="Kono N."/>
            <person name="Nakamura H."/>
            <person name="Ohtoshi R."/>
            <person name="Tomita M."/>
            <person name="Numata K."/>
            <person name="Arakawa K."/>
        </authorList>
    </citation>
    <scope>NUCLEOTIDE SEQUENCE [LARGE SCALE GENOMIC DNA]</scope>
</reference>
<keyword evidence="2" id="KW-1185">Reference proteome</keyword>
<dbReference type="OrthoDB" id="6434680at2759"/>
<accession>A0A4C2A070</accession>
<evidence type="ECO:0000313" key="2">
    <source>
        <dbReference type="Proteomes" id="UP000299102"/>
    </source>
</evidence>
<gene>
    <name evidence="1" type="ORF">EVAR_66420_1</name>
</gene>
<sequence length="97" mass="11010">MCFRYLKGRHMHASCRGKPCKICQGGHHRLLHQKWTMREGREGSVQIKVVVTEHATITVNNINTMYAYLKIVPVELYGPGGLLKVLILLNEVSPRSP</sequence>
<organism evidence="1 2">
    <name type="scientific">Eumeta variegata</name>
    <name type="common">Bagworm moth</name>
    <name type="synonym">Eumeta japonica</name>
    <dbReference type="NCBI Taxonomy" id="151549"/>
    <lineage>
        <taxon>Eukaryota</taxon>
        <taxon>Metazoa</taxon>
        <taxon>Ecdysozoa</taxon>
        <taxon>Arthropoda</taxon>
        <taxon>Hexapoda</taxon>
        <taxon>Insecta</taxon>
        <taxon>Pterygota</taxon>
        <taxon>Neoptera</taxon>
        <taxon>Endopterygota</taxon>
        <taxon>Lepidoptera</taxon>
        <taxon>Glossata</taxon>
        <taxon>Ditrysia</taxon>
        <taxon>Tineoidea</taxon>
        <taxon>Psychidae</taxon>
        <taxon>Oiketicinae</taxon>
        <taxon>Eumeta</taxon>
    </lineage>
</organism>
<dbReference type="Proteomes" id="UP000299102">
    <property type="component" value="Unassembled WGS sequence"/>
</dbReference>
<protein>
    <submittedName>
        <fullName evidence="1">Uncharacterized protein</fullName>
    </submittedName>
</protein>